<evidence type="ECO:0000256" key="4">
    <source>
        <dbReference type="ARBA" id="ARBA00022679"/>
    </source>
</evidence>
<reference evidence="9 10" key="1">
    <citation type="journal article" date="2015" name="Genome Announc.">
        <title>Expanding the biotechnology potential of lactobacilli through comparative genomics of 213 strains and associated genera.</title>
        <authorList>
            <person name="Sun Z."/>
            <person name="Harris H.M."/>
            <person name="McCann A."/>
            <person name="Guo C."/>
            <person name="Argimon S."/>
            <person name="Zhang W."/>
            <person name="Yang X."/>
            <person name="Jeffery I.B."/>
            <person name="Cooney J.C."/>
            <person name="Kagawa T.F."/>
            <person name="Liu W."/>
            <person name="Song Y."/>
            <person name="Salvetti E."/>
            <person name="Wrobel A."/>
            <person name="Rasinkangas P."/>
            <person name="Parkhill J."/>
            <person name="Rea M.C."/>
            <person name="O'Sullivan O."/>
            <person name="Ritari J."/>
            <person name="Douillard F.P."/>
            <person name="Paul Ross R."/>
            <person name="Yang R."/>
            <person name="Briner A.E."/>
            <person name="Felis G.E."/>
            <person name="de Vos W.M."/>
            <person name="Barrangou R."/>
            <person name="Klaenhammer T.R."/>
            <person name="Caufield P.W."/>
            <person name="Cui Y."/>
            <person name="Zhang H."/>
            <person name="O'Toole P.W."/>
        </authorList>
    </citation>
    <scope>NUCLEOTIDE SEQUENCE [LARGE SCALE GENOMIC DNA]</scope>
    <source>
        <strain evidence="9 10">DSM 20623</strain>
    </source>
</reference>
<dbReference type="InterPro" id="IPR003501">
    <property type="entry name" value="PTS_EIIB_2/3"/>
</dbReference>
<dbReference type="PATRIC" id="fig|1449336.4.peg.412"/>
<dbReference type="PROSITE" id="PS51100">
    <property type="entry name" value="PTS_EIIB_TYPE_3"/>
    <property type="match status" value="1"/>
</dbReference>
<gene>
    <name evidence="9" type="ORF">IV74_GL000405</name>
</gene>
<evidence type="ECO:0000256" key="5">
    <source>
        <dbReference type="ARBA" id="ARBA00022683"/>
    </source>
</evidence>
<organism evidence="9 10">
    <name type="scientific">Carnobacterium divergens DSM 20623</name>
    <dbReference type="NCBI Taxonomy" id="1449336"/>
    <lineage>
        <taxon>Bacteria</taxon>
        <taxon>Bacillati</taxon>
        <taxon>Bacillota</taxon>
        <taxon>Bacilli</taxon>
        <taxon>Lactobacillales</taxon>
        <taxon>Carnobacteriaceae</taxon>
        <taxon>Carnobacterium</taxon>
    </lineage>
</organism>
<dbReference type="EMBL" id="JQBS01000007">
    <property type="protein sequence ID" value="KRN57422.1"/>
    <property type="molecule type" value="Genomic_DNA"/>
</dbReference>
<evidence type="ECO:0000313" key="9">
    <source>
        <dbReference type="EMBL" id="KRN57422.1"/>
    </source>
</evidence>
<dbReference type="GeneID" id="89588398"/>
<feature type="domain" description="PTS EIIB type-3" evidence="8">
    <location>
        <begin position="3"/>
        <end position="107"/>
    </location>
</feature>
<dbReference type="CDD" id="cd05564">
    <property type="entry name" value="PTS_IIB_chitobiose_lichenan"/>
    <property type="match status" value="1"/>
</dbReference>
<dbReference type="RefSeq" id="WP_034570825.1">
    <property type="nucleotide sequence ID" value="NZ_JQBS01000007.1"/>
</dbReference>
<dbReference type="InterPro" id="IPR051819">
    <property type="entry name" value="PTS_sugar-specific_EIIB"/>
</dbReference>
<dbReference type="PANTHER" id="PTHR34581:SF2">
    <property type="entry name" value="PTS SYSTEM N,N'-DIACETYLCHITOBIOSE-SPECIFIC EIIB COMPONENT"/>
    <property type="match status" value="1"/>
</dbReference>
<evidence type="ECO:0000256" key="6">
    <source>
        <dbReference type="ARBA" id="ARBA00022777"/>
    </source>
</evidence>
<protein>
    <recommendedName>
        <fullName evidence="8">PTS EIIB type-3 domain-containing protein</fullName>
    </recommendedName>
</protein>
<keyword evidence="5" id="KW-0598">Phosphotransferase system</keyword>
<keyword evidence="10" id="KW-1185">Reference proteome</keyword>
<dbReference type="GO" id="GO:0009401">
    <property type="term" value="P:phosphoenolpyruvate-dependent sugar phosphotransferase system"/>
    <property type="evidence" value="ECO:0007669"/>
    <property type="project" value="UniProtKB-KW"/>
</dbReference>
<accession>A0A0R2HYE9</accession>
<dbReference type="GO" id="GO:0016301">
    <property type="term" value="F:kinase activity"/>
    <property type="evidence" value="ECO:0007669"/>
    <property type="project" value="UniProtKB-KW"/>
</dbReference>
<dbReference type="InterPro" id="IPR013012">
    <property type="entry name" value="PTS_EIIB_3"/>
</dbReference>
<dbReference type="GO" id="GO:0008982">
    <property type="term" value="F:protein-N(PI)-phosphohistidine-sugar phosphotransferase activity"/>
    <property type="evidence" value="ECO:0007669"/>
    <property type="project" value="InterPro"/>
</dbReference>
<dbReference type="InterPro" id="IPR036095">
    <property type="entry name" value="PTS_EIIB-like_sf"/>
</dbReference>
<keyword evidence="6" id="KW-0418">Kinase</keyword>
<feature type="modified residue" description="Phosphocysteine; by EIIA" evidence="7">
    <location>
        <position position="10"/>
    </location>
</feature>
<dbReference type="Pfam" id="PF02302">
    <property type="entry name" value="PTS_IIB"/>
    <property type="match status" value="1"/>
</dbReference>
<evidence type="ECO:0000256" key="1">
    <source>
        <dbReference type="ARBA" id="ARBA00022448"/>
    </source>
</evidence>
<dbReference type="SUPFAM" id="SSF52794">
    <property type="entry name" value="PTS system IIB component-like"/>
    <property type="match status" value="1"/>
</dbReference>
<dbReference type="Proteomes" id="UP000051658">
    <property type="component" value="Unassembled WGS sequence"/>
</dbReference>
<dbReference type="AlphaFoldDB" id="A0A0R2HYE9"/>
<evidence type="ECO:0000313" key="10">
    <source>
        <dbReference type="Proteomes" id="UP000051658"/>
    </source>
</evidence>
<evidence type="ECO:0000256" key="2">
    <source>
        <dbReference type="ARBA" id="ARBA00022553"/>
    </source>
</evidence>
<keyword evidence="2" id="KW-0597">Phosphoprotein</keyword>
<evidence type="ECO:0000256" key="7">
    <source>
        <dbReference type="PROSITE-ProRule" id="PRU00423"/>
    </source>
</evidence>
<evidence type="ECO:0000256" key="3">
    <source>
        <dbReference type="ARBA" id="ARBA00022597"/>
    </source>
</evidence>
<keyword evidence="1" id="KW-0813">Transport</keyword>
<dbReference type="eggNOG" id="COG1440">
    <property type="taxonomic scope" value="Bacteria"/>
</dbReference>
<comment type="caution">
    <text evidence="9">The sequence shown here is derived from an EMBL/GenBank/DDBJ whole genome shotgun (WGS) entry which is preliminary data.</text>
</comment>
<proteinExistence type="predicted"/>
<sequence length="107" mass="11946">MEKKKIMVVCSAGMSTSLLVSNMEKAAKSKQLPFEIFALSGSDVNTYLEEKEIDVMLLGPQVRFMKKQFAPLLEPKGIPVEVISMKDYGLMDGESVLAWADKLMENQ</sequence>
<keyword evidence="3" id="KW-0762">Sugar transport</keyword>
<keyword evidence="4" id="KW-0808">Transferase</keyword>
<name>A0A0R2HYE9_CARDV</name>
<evidence type="ECO:0000259" key="8">
    <source>
        <dbReference type="PROSITE" id="PS51100"/>
    </source>
</evidence>
<dbReference type="Gene3D" id="3.40.50.2300">
    <property type="match status" value="1"/>
</dbReference>
<dbReference type="PANTHER" id="PTHR34581">
    <property type="entry name" value="PTS SYSTEM N,N'-DIACETYLCHITOBIOSE-SPECIFIC EIIB COMPONENT"/>
    <property type="match status" value="1"/>
</dbReference>